<organism evidence="2 3">
    <name type="scientific">Bizionia hallyeonensis</name>
    <dbReference type="NCBI Taxonomy" id="1123757"/>
    <lineage>
        <taxon>Bacteria</taxon>
        <taxon>Pseudomonadati</taxon>
        <taxon>Bacteroidota</taxon>
        <taxon>Flavobacteriia</taxon>
        <taxon>Flavobacteriales</taxon>
        <taxon>Flavobacteriaceae</taxon>
        <taxon>Bizionia</taxon>
    </lineage>
</organism>
<name>A0ABW0C5Q3_9FLAO</name>
<accession>A0ABW0C5Q3</accession>
<protein>
    <submittedName>
        <fullName evidence="2">Glycoside hydrolase family 19 protein</fullName>
    </submittedName>
</protein>
<dbReference type="SUPFAM" id="SSF53955">
    <property type="entry name" value="Lysozyme-like"/>
    <property type="match status" value="1"/>
</dbReference>
<dbReference type="InterPro" id="IPR023346">
    <property type="entry name" value="Lysozyme-like_dom_sf"/>
</dbReference>
<feature type="region of interest" description="Disordered" evidence="1">
    <location>
        <begin position="169"/>
        <end position="231"/>
    </location>
</feature>
<evidence type="ECO:0000313" key="3">
    <source>
        <dbReference type="Proteomes" id="UP001596162"/>
    </source>
</evidence>
<dbReference type="EMBL" id="JBHSLA010000001">
    <property type="protein sequence ID" value="MFC5194553.1"/>
    <property type="molecule type" value="Genomic_DNA"/>
</dbReference>
<dbReference type="GO" id="GO:0016787">
    <property type="term" value="F:hydrolase activity"/>
    <property type="evidence" value="ECO:0007669"/>
    <property type="project" value="UniProtKB-KW"/>
</dbReference>
<dbReference type="Gene3D" id="1.10.530.10">
    <property type="match status" value="1"/>
</dbReference>
<proteinExistence type="predicted"/>
<comment type="caution">
    <text evidence="2">The sequence shown here is derived from an EMBL/GenBank/DDBJ whole genome shotgun (WGS) entry which is preliminary data.</text>
</comment>
<reference evidence="3" key="1">
    <citation type="journal article" date="2019" name="Int. J. Syst. Evol. Microbiol.">
        <title>The Global Catalogue of Microorganisms (GCM) 10K type strain sequencing project: providing services to taxonomists for standard genome sequencing and annotation.</title>
        <authorList>
            <consortium name="The Broad Institute Genomics Platform"/>
            <consortium name="The Broad Institute Genome Sequencing Center for Infectious Disease"/>
            <person name="Wu L."/>
            <person name="Ma J."/>
        </authorList>
    </citation>
    <scope>NUCLEOTIDE SEQUENCE [LARGE SCALE GENOMIC DNA]</scope>
    <source>
        <strain evidence="3">JCM 17978</strain>
    </source>
</reference>
<dbReference type="Proteomes" id="UP001596162">
    <property type="component" value="Unassembled WGS sequence"/>
</dbReference>
<sequence>MQSKATSINGREVYSEENGFTINTDYCKEIFDGIKYSYIFPVYREEDNGFLENLWLIEEVDSTYTAYLVQYEFTAEDITAHNFRQQINVENKITYIELNADELVGDIFGKYYYNGACYEDLWTYQEGTRCQSTKHTFAQGNECDYWGTTDMATNGGYVLLPTLVPCGDGGGGPSNGGNPPDYNPTNPNSNPNHGGGTQSGSTTPVTCKFCPELEPPIDSNDEGEEDDCNTSKDELKKIFPNISDTNAELLASIINDKGKDFGINSDEDLWHFLSQAGHETGGFNTLNVTESTYWTTASKLAGTYSWFTMDSLQASLNENIYFAPDYLQNSSGVANVAMCCKYGNRDVASGDGYKYRGRGIFQLTWKDNYTAFKTWYNNNYNPDIDPVTEPEIIASNDTLAVLSGLWYYKTRVINEINIDSSTTVDNVTVKINGKSKKGLTDRKERFQKAKDSINCL</sequence>
<evidence type="ECO:0000256" key="1">
    <source>
        <dbReference type="SAM" id="MobiDB-lite"/>
    </source>
</evidence>
<dbReference type="RefSeq" id="WP_376858764.1">
    <property type="nucleotide sequence ID" value="NZ_JBHSLA010000001.1"/>
</dbReference>
<evidence type="ECO:0000313" key="2">
    <source>
        <dbReference type="EMBL" id="MFC5194553.1"/>
    </source>
</evidence>
<gene>
    <name evidence="2" type="ORF">ACFPH8_04345</name>
</gene>
<keyword evidence="2" id="KW-0378">Hydrolase</keyword>
<feature type="compositionally biased region" description="Acidic residues" evidence="1">
    <location>
        <begin position="219"/>
        <end position="228"/>
    </location>
</feature>
<keyword evidence="3" id="KW-1185">Reference proteome</keyword>